<evidence type="ECO:0000256" key="8">
    <source>
        <dbReference type="ARBA" id="ARBA00022827"/>
    </source>
</evidence>
<comment type="catalytic activity">
    <reaction evidence="14 17">
        <text>2 Fe(III)-[cytochrome b5] + NADH = 2 Fe(II)-[cytochrome b5] + NAD(+) + H(+)</text>
        <dbReference type="Rhea" id="RHEA:46680"/>
        <dbReference type="Rhea" id="RHEA-COMP:10438"/>
        <dbReference type="Rhea" id="RHEA-COMP:10439"/>
        <dbReference type="ChEBI" id="CHEBI:15378"/>
        <dbReference type="ChEBI" id="CHEBI:29033"/>
        <dbReference type="ChEBI" id="CHEBI:29034"/>
        <dbReference type="ChEBI" id="CHEBI:57540"/>
        <dbReference type="ChEBI" id="CHEBI:57945"/>
        <dbReference type="EC" id="1.6.2.2"/>
    </reaction>
</comment>
<dbReference type="GO" id="GO:0090524">
    <property type="term" value="F:cytochrome-b5 reductase activity, acting on NADH"/>
    <property type="evidence" value="ECO:0007669"/>
    <property type="project" value="UniProtKB-EC"/>
</dbReference>
<evidence type="ECO:0000259" key="19">
    <source>
        <dbReference type="PROSITE" id="PS51384"/>
    </source>
</evidence>
<dbReference type="InterPro" id="IPR001433">
    <property type="entry name" value="OxRdtase_FAD/NAD-bd"/>
</dbReference>
<dbReference type="InterPro" id="IPR017927">
    <property type="entry name" value="FAD-bd_FR_type"/>
</dbReference>
<evidence type="ECO:0000313" key="21">
    <source>
        <dbReference type="Proteomes" id="UP000078561"/>
    </source>
</evidence>
<comment type="similarity">
    <text evidence="4 17">Belongs to the flavoprotein pyridine nucleotide cytochrome reductase family.</text>
</comment>
<dbReference type="FunCoup" id="A0A168QXV8">
    <property type="interactions" value="200"/>
</dbReference>
<organism evidence="20">
    <name type="scientific">Absidia glauca</name>
    <name type="common">Pin mould</name>
    <dbReference type="NCBI Taxonomy" id="4829"/>
    <lineage>
        <taxon>Eukaryota</taxon>
        <taxon>Fungi</taxon>
        <taxon>Fungi incertae sedis</taxon>
        <taxon>Mucoromycota</taxon>
        <taxon>Mucoromycotina</taxon>
        <taxon>Mucoromycetes</taxon>
        <taxon>Mucorales</taxon>
        <taxon>Cunninghamellaceae</taxon>
        <taxon>Absidia</taxon>
    </lineage>
</organism>
<sequence>MDSLQSLFPYALPAIVAAGSVYFFLNKKKAVLDPKEYKNFKLIKKTVISHNTAIYRFGLPRPDDVLGLPIGQHISVMAEINGKQISRSYTPTSLDEDAGHFDLLIKTYPSGNISKLFAELAIGDTMAFRGPKGNFNYRPNLVRAIGMIAGGTGITPMLQIIRAILKNPDDKTQINLIFANVNEDDILLKKELDELAGKHNNFKVYYVLNNPPAEWTGGVGFVTQGMIKDHLPPPAKDSRILICGPPMMVTAMTKATNDLGFEKPRASY</sequence>
<evidence type="ECO:0000256" key="17">
    <source>
        <dbReference type="RuleBase" id="RU361226"/>
    </source>
</evidence>
<evidence type="ECO:0000256" key="16">
    <source>
        <dbReference type="PIRSR" id="PIRSR601834-1"/>
    </source>
</evidence>
<evidence type="ECO:0000256" key="7">
    <source>
        <dbReference type="ARBA" id="ARBA00022787"/>
    </source>
</evidence>
<feature type="binding site" evidence="16">
    <location>
        <position position="106"/>
    </location>
    <ligand>
        <name>FAD</name>
        <dbReference type="ChEBI" id="CHEBI:57692"/>
    </ligand>
</feature>
<dbReference type="PROSITE" id="PS51384">
    <property type="entry name" value="FAD_FR"/>
    <property type="match status" value="1"/>
</dbReference>
<dbReference type="Gene3D" id="2.40.30.10">
    <property type="entry name" value="Translation factors"/>
    <property type="match status" value="1"/>
</dbReference>
<evidence type="ECO:0000256" key="13">
    <source>
        <dbReference type="ARBA" id="ARBA00023136"/>
    </source>
</evidence>
<feature type="binding site" evidence="16">
    <location>
        <position position="155"/>
    </location>
    <ligand>
        <name>FAD</name>
        <dbReference type="ChEBI" id="CHEBI:57692"/>
    </ligand>
</feature>
<keyword evidence="6 18" id="KW-0812">Transmembrane</keyword>
<feature type="binding site" evidence="16">
    <location>
        <position position="104"/>
    </location>
    <ligand>
        <name>FAD</name>
        <dbReference type="ChEBI" id="CHEBI:57692"/>
    </ligand>
</feature>
<dbReference type="PRINTS" id="PR00371">
    <property type="entry name" value="FPNCR"/>
</dbReference>
<evidence type="ECO:0000256" key="6">
    <source>
        <dbReference type="ARBA" id="ARBA00022692"/>
    </source>
</evidence>
<keyword evidence="8 16" id="KW-0274">FAD</keyword>
<dbReference type="SUPFAM" id="SSF63380">
    <property type="entry name" value="Riboflavin synthase domain-like"/>
    <property type="match status" value="1"/>
</dbReference>
<dbReference type="InterPro" id="IPR039261">
    <property type="entry name" value="FNR_nucleotide-bd"/>
</dbReference>
<keyword evidence="11 17" id="KW-0520">NAD</keyword>
<evidence type="ECO:0000256" key="18">
    <source>
        <dbReference type="SAM" id="Phobius"/>
    </source>
</evidence>
<accession>A0A168QXV8</accession>
<dbReference type="InterPro" id="IPR001709">
    <property type="entry name" value="Flavoprot_Pyr_Nucl_cyt_Rdtase"/>
</dbReference>
<feature type="binding site" evidence="16">
    <location>
        <position position="113"/>
    </location>
    <ligand>
        <name>FAD</name>
        <dbReference type="ChEBI" id="CHEBI:57692"/>
    </ligand>
</feature>
<dbReference type="AlphaFoldDB" id="A0A168QXV8"/>
<dbReference type="OMA" id="LDMKGPF"/>
<feature type="binding site" evidence="16">
    <location>
        <position position="114"/>
    </location>
    <ligand>
        <name>FAD</name>
        <dbReference type="ChEBI" id="CHEBI:57692"/>
    </ligand>
</feature>
<protein>
    <recommendedName>
        <fullName evidence="17">NADH-cytochrome b5 reductase</fullName>
        <ecNumber evidence="17">1.6.2.2</ecNumber>
    </recommendedName>
</protein>
<feature type="binding site" evidence="16">
    <location>
        <position position="89"/>
    </location>
    <ligand>
        <name>FAD</name>
        <dbReference type="ChEBI" id="CHEBI:57692"/>
    </ligand>
</feature>
<comment type="subcellular location">
    <subcellularLocation>
        <location evidence="2">Mitochondrion outer membrane</location>
    </subcellularLocation>
</comment>
<dbReference type="Proteomes" id="UP000078561">
    <property type="component" value="Unassembled WGS sequence"/>
</dbReference>
<keyword evidence="9 18" id="KW-1133">Transmembrane helix</keyword>
<dbReference type="PANTHER" id="PTHR19370:SF184">
    <property type="entry name" value="NADH-CYTOCHROME B5 REDUCTASE-LIKE"/>
    <property type="match status" value="1"/>
</dbReference>
<dbReference type="InterPro" id="IPR001834">
    <property type="entry name" value="CBR-like"/>
</dbReference>
<dbReference type="PANTHER" id="PTHR19370">
    <property type="entry name" value="NADH-CYTOCHROME B5 REDUCTASE"/>
    <property type="match status" value="1"/>
</dbReference>
<keyword evidence="5 16" id="KW-0285">Flavoprotein</keyword>
<dbReference type="InterPro" id="IPR017938">
    <property type="entry name" value="Riboflavin_synthase-like_b-brl"/>
</dbReference>
<reference evidence="20" key="1">
    <citation type="submission" date="2016-04" db="EMBL/GenBank/DDBJ databases">
        <authorList>
            <person name="Evans L.H."/>
            <person name="Alamgir A."/>
            <person name="Owens N."/>
            <person name="Weber N.D."/>
            <person name="Virtaneva K."/>
            <person name="Barbian K."/>
            <person name="Babar A."/>
            <person name="Rosenke K."/>
        </authorList>
    </citation>
    <scope>NUCLEOTIDE SEQUENCE [LARGE SCALE GENOMIC DNA]</scope>
    <source>
        <strain evidence="20">CBS 101.48</strain>
    </source>
</reference>
<keyword evidence="21" id="KW-1185">Reference proteome</keyword>
<dbReference type="Gene3D" id="3.40.50.80">
    <property type="entry name" value="Nucleotide-binding domain of ferredoxin-NADP reductase (FNR) module"/>
    <property type="match status" value="1"/>
</dbReference>
<dbReference type="CDD" id="cd06183">
    <property type="entry name" value="cyt_b5_reduct_like"/>
    <property type="match status" value="1"/>
</dbReference>
<keyword evidence="12" id="KW-0496">Mitochondrion</keyword>
<dbReference type="Pfam" id="PF00175">
    <property type="entry name" value="NAD_binding_1"/>
    <property type="match status" value="1"/>
</dbReference>
<keyword evidence="13 18" id="KW-0472">Membrane</keyword>
<keyword evidence="10 17" id="KW-0560">Oxidoreductase</keyword>
<comment type="catalytic activity">
    <reaction evidence="15">
        <text>2 Fe(3+)-[Dph3] + NADH = 2 Fe(2+)-[Dph3] + NAD(+) + H(+)</text>
        <dbReference type="Rhea" id="RHEA:71231"/>
        <dbReference type="Rhea" id="RHEA-COMP:18002"/>
        <dbReference type="Rhea" id="RHEA-COMP:18003"/>
        <dbReference type="ChEBI" id="CHEBI:15378"/>
        <dbReference type="ChEBI" id="CHEBI:29033"/>
        <dbReference type="ChEBI" id="CHEBI:29034"/>
        <dbReference type="ChEBI" id="CHEBI:57540"/>
        <dbReference type="ChEBI" id="CHEBI:57945"/>
        <dbReference type="ChEBI" id="CHEBI:83228"/>
    </reaction>
    <physiologicalReaction direction="left-to-right" evidence="15">
        <dbReference type="Rhea" id="RHEA:71232"/>
    </physiologicalReaction>
</comment>
<evidence type="ECO:0000256" key="9">
    <source>
        <dbReference type="ARBA" id="ARBA00022989"/>
    </source>
</evidence>
<feature type="transmembrane region" description="Helical" evidence="18">
    <location>
        <begin position="6"/>
        <end position="25"/>
    </location>
</feature>
<evidence type="ECO:0000256" key="1">
    <source>
        <dbReference type="ARBA" id="ARBA00001974"/>
    </source>
</evidence>
<feature type="binding site" evidence="16">
    <location>
        <position position="87"/>
    </location>
    <ligand>
        <name>FAD</name>
        <dbReference type="ChEBI" id="CHEBI:57692"/>
    </ligand>
</feature>
<dbReference type="InterPro" id="IPR008333">
    <property type="entry name" value="Cbr1-like_FAD-bd_dom"/>
</dbReference>
<evidence type="ECO:0000256" key="14">
    <source>
        <dbReference type="ARBA" id="ARBA00047682"/>
    </source>
</evidence>
<dbReference type="EMBL" id="LT554468">
    <property type="protein sequence ID" value="SAM05738.1"/>
    <property type="molecule type" value="Genomic_DNA"/>
</dbReference>
<dbReference type="FunFam" id="2.40.30.10:FF:000032">
    <property type="entry name" value="NADH-cytochrome b5 reductase"/>
    <property type="match status" value="1"/>
</dbReference>
<evidence type="ECO:0000256" key="10">
    <source>
        <dbReference type="ARBA" id="ARBA00023002"/>
    </source>
</evidence>
<dbReference type="Pfam" id="PF00970">
    <property type="entry name" value="FAD_binding_6"/>
    <property type="match status" value="1"/>
</dbReference>
<comment type="cofactor">
    <cofactor evidence="1 16 17">
        <name>FAD</name>
        <dbReference type="ChEBI" id="CHEBI:57692"/>
    </cofactor>
</comment>
<dbReference type="PRINTS" id="PR00406">
    <property type="entry name" value="CYTB5RDTASE"/>
</dbReference>
<dbReference type="SUPFAM" id="SSF52343">
    <property type="entry name" value="Ferredoxin reductase-like, C-terminal NADP-linked domain"/>
    <property type="match status" value="1"/>
</dbReference>
<evidence type="ECO:0000256" key="4">
    <source>
        <dbReference type="ARBA" id="ARBA00006105"/>
    </source>
</evidence>
<evidence type="ECO:0000256" key="15">
    <source>
        <dbReference type="ARBA" id="ARBA00049138"/>
    </source>
</evidence>
<dbReference type="EC" id="1.6.2.2" evidence="17"/>
<evidence type="ECO:0000256" key="11">
    <source>
        <dbReference type="ARBA" id="ARBA00023027"/>
    </source>
</evidence>
<dbReference type="OrthoDB" id="432685at2759"/>
<proteinExistence type="inferred from homology"/>
<evidence type="ECO:0000256" key="2">
    <source>
        <dbReference type="ARBA" id="ARBA00004294"/>
    </source>
</evidence>
<evidence type="ECO:0000256" key="12">
    <source>
        <dbReference type="ARBA" id="ARBA00023128"/>
    </source>
</evidence>
<dbReference type="InParanoid" id="A0A168QXV8"/>
<comment type="pathway">
    <text evidence="3">Protein modification; peptidyl-diphthamide biosynthesis.</text>
</comment>
<dbReference type="FunFam" id="3.40.50.80:FF:000019">
    <property type="entry name" value="NADH-cytochrome b5 reductase"/>
    <property type="match status" value="1"/>
</dbReference>
<evidence type="ECO:0000313" key="20">
    <source>
        <dbReference type="EMBL" id="SAM05738.1"/>
    </source>
</evidence>
<evidence type="ECO:0000256" key="5">
    <source>
        <dbReference type="ARBA" id="ARBA00022630"/>
    </source>
</evidence>
<evidence type="ECO:0000256" key="3">
    <source>
        <dbReference type="ARBA" id="ARBA00005156"/>
    </source>
</evidence>
<dbReference type="STRING" id="4829.A0A168QXV8"/>
<keyword evidence="7" id="KW-1000">Mitochondrion outer membrane</keyword>
<dbReference type="GO" id="GO:0005741">
    <property type="term" value="C:mitochondrial outer membrane"/>
    <property type="evidence" value="ECO:0007669"/>
    <property type="project" value="UniProtKB-SubCell"/>
</dbReference>
<name>A0A168QXV8_ABSGL</name>
<gene>
    <name evidence="20" type="primary">ABSGL_11613.1 scaffold 12295</name>
</gene>
<feature type="domain" description="FAD-binding FR-type" evidence="19">
    <location>
        <begin position="35"/>
        <end position="138"/>
    </location>
</feature>